<evidence type="ECO:0000256" key="5">
    <source>
        <dbReference type="ARBA" id="ARBA00022840"/>
    </source>
</evidence>
<comment type="subcellular location">
    <subcellularLocation>
        <location evidence="1">Cytoplasm</location>
        <location evidence="1">Cytoskeleton</location>
    </subcellularLocation>
</comment>
<dbReference type="GO" id="GO:0003341">
    <property type="term" value="P:cilium movement"/>
    <property type="evidence" value="ECO:0007669"/>
    <property type="project" value="TreeGrafter"/>
</dbReference>
<accession>A0AAW1IBN3</accession>
<evidence type="ECO:0000256" key="3">
    <source>
        <dbReference type="ARBA" id="ARBA00022598"/>
    </source>
</evidence>
<dbReference type="PROSITE" id="PS51221">
    <property type="entry name" value="TTL"/>
    <property type="match status" value="1"/>
</dbReference>
<dbReference type="GO" id="GO:0060271">
    <property type="term" value="P:cilium assembly"/>
    <property type="evidence" value="ECO:0007669"/>
    <property type="project" value="TreeGrafter"/>
</dbReference>
<dbReference type="PANTHER" id="PTHR45870:SF2">
    <property type="entry name" value="TUBULIN MONOGLYCYLASE TTLL3"/>
    <property type="match status" value="1"/>
</dbReference>
<dbReference type="FunFam" id="3.30.470.20:FF:000032">
    <property type="entry name" value="tubulin monoglycylase TTLL3 isoform X2"/>
    <property type="match status" value="1"/>
</dbReference>
<comment type="caution">
    <text evidence="8">The sequence shown here is derived from an EMBL/GenBank/DDBJ whole genome shotgun (WGS) entry which is preliminary data.</text>
</comment>
<feature type="region of interest" description="Disordered" evidence="7">
    <location>
        <begin position="1"/>
        <end position="24"/>
    </location>
</feature>
<dbReference type="Pfam" id="PF03133">
    <property type="entry name" value="TTL"/>
    <property type="match status" value="1"/>
</dbReference>
<dbReference type="SUPFAM" id="SSF56059">
    <property type="entry name" value="Glutathione synthetase ATP-binding domain-like"/>
    <property type="match status" value="1"/>
</dbReference>
<evidence type="ECO:0000256" key="1">
    <source>
        <dbReference type="ARBA" id="ARBA00004245"/>
    </source>
</evidence>
<proteinExistence type="predicted"/>
<dbReference type="GO" id="GO:0005930">
    <property type="term" value="C:axoneme"/>
    <property type="evidence" value="ECO:0007669"/>
    <property type="project" value="TreeGrafter"/>
</dbReference>
<organism evidence="8 9">
    <name type="scientific">Popillia japonica</name>
    <name type="common">Japanese beetle</name>
    <dbReference type="NCBI Taxonomy" id="7064"/>
    <lineage>
        <taxon>Eukaryota</taxon>
        <taxon>Metazoa</taxon>
        <taxon>Ecdysozoa</taxon>
        <taxon>Arthropoda</taxon>
        <taxon>Hexapoda</taxon>
        <taxon>Insecta</taxon>
        <taxon>Pterygota</taxon>
        <taxon>Neoptera</taxon>
        <taxon>Endopterygota</taxon>
        <taxon>Coleoptera</taxon>
        <taxon>Polyphaga</taxon>
        <taxon>Scarabaeiformia</taxon>
        <taxon>Scarabaeidae</taxon>
        <taxon>Rutelinae</taxon>
        <taxon>Popillia</taxon>
    </lineage>
</organism>
<dbReference type="GO" id="GO:0070736">
    <property type="term" value="F:protein-glycine ligase activity, initiating"/>
    <property type="evidence" value="ECO:0007669"/>
    <property type="project" value="TreeGrafter"/>
</dbReference>
<dbReference type="GO" id="GO:0015630">
    <property type="term" value="C:microtubule cytoskeleton"/>
    <property type="evidence" value="ECO:0007669"/>
    <property type="project" value="TreeGrafter"/>
</dbReference>
<feature type="region of interest" description="Disordered" evidence="7">
    <location>
        <begin position="685"/>
        <end position="746"/>
    </location>
</feature>
<keyword evidence="5" id="KW-0067">ATP-binding</keyword>
<dbReference type="PANTHER" id="PTHR45870">
    <property type="entry name" value="TUBULIN MONOGLYCYLASE TTLL3"/>
    <property type="match status" value="1"/>
</dbReference>
<keyword evidence="2" id="KW-0963">Cytoplasm</keyword>
<protein>
    <submittedName>
        <fullName evidence="8">Tubulin-tyrosine ligase family</fullName>
    </submittedName>
</protein>
<dbReference type="InterPro" id="IPR051437">
    <property type="entry name" value="TTLL_monoglycylase"/>
</dbReference>
<evidence type="ECO:0000313" key="8">
    <source>
        <dbReference type="EMBL" id="KAK9686763.1"/>
    </source>
</evidence>
<dbReference type="InterPro" id="IPR004344">
    <property type="entry name" value="TTL/TTLL_fam"/>
</dbReference>
<feature type="compositionally biased region" description="Basic and acidic residues" evidence="7">
    <location>
        <begin position="685"/>
        <end position="699"/>
    </location>
</feature>
<dbReference type="GO" id="GO:0005524">
    <property type="term" value="F:ATP binding"/>
    <property type="evidence" value="ECO:0007669"/>
    <property type="project" value="UniProtKB-KW"/>
</dbReference>
<keyword evidence="9" id="KW-1185">Reference proteome</keyword>
<evidence type="ECO:0000256" key="6">
    <source>
        <dbReference type="ARBA" id="ARBA00023212"/>
    </source>
</evidence>
<evidence type="ECO:0000256" key="7">
    <source>
        <dbReference type="SAM" id="MobiDB-lite"/>
    </source>
</evidence>
<keyword evidence="6" id="KW-0206">Cytoskeleton</keyword>
<sequence>MQQQACGDEPTPSDGYQPSYSRSGSALVVSPLGSAKRSSHDINVTAQQLADNIFRTYSSSDTASKYKCTITSERLAQLKKIVEDAVKDHKIFTIKGGWQTLRNALLKRNWIEKFETLKPVKPSTANSNSYIDELCSNLPSRQSWESVKAHTEKCEKTIMSRLLQIHECDFYWNMRKDQSDWHHRVTQNKLMNRFGRSLFTSKEGLCLLLQQMYWHLEPGVAQVHFPRCYVLGFPDHFNNFVEDFRLTACIGMLKNFIYKMETEDEYTIQSIDGKIPFTALQFAMNRIDEYIASRKHMDIDRDFPKIWDHEWDQFLTHFYRSVHQNEQYLETKDWSLNVLHAAAKVTLMEVAKFWPQYHLDGMKNIWIMKPGNKCRGRGIQLVRNIEDVAKVMSLKLKYVVQKYIEKPLTIYRTKFDIRQWFLITSVQPLTIWMYKECYLRFSSQIFNLDNFHESLHLTNHAVQCKYTNMVERDRALPDENMWSCHTFKTYLKQIGHDNKWEDVISPGMRQSLIGSMLACQETMDRRPNTYELYGADFILAEDFTPWLLEINSSPDLSPSTSVTAKMCPQVLEDIIKVMVDRRKDPKSDTGLFEMIYKQNLPRAPAYLGMSLSVRGRRVFKKRTVRSVAEGELEPEGAGADRPTVLHAERDFRRYVRGSDNRRSHGGDPEFLPHLLRERYRYRADERDARQTEEEDRVERQTGSSENQKEAKKFVKRRRAATLADPRRSTRSSRNNNNNSSSSNAPWLINRRLPLPAAFGTNPTVAASTSTVVACGRVSADSTRTRPPVY</sequence>
<evidence type="ECO:0000256" key="2">
    <source>
        <dbReference type="ARBA" id="ARBA00022490"/>
    </source>
</evidence>
<keyword evidence="3 8" id="KW-0436">Ligase</keyword>
<keyword evidence="4" id="KW-0547">Nucleotide-binding</keyword>
<dbReference type="AlphaFoldDB" id="A0AAW1IBN3"/>
<feature type="compositionally biased region" description="Polar residues" evidence="7">
    <location>
        <begin position="14"/>
        <end position="24"/>
    </location>
</feature>
<gene>
    <name evidence="8" type="ORF">QE152_g36956</name>
</gene>
<dbReference type="Gene3D" id="3.30.470.20">
    <property type="entry name" value="ATP-grasp fold, B domain"/>
    <property type="match status" value="1"/>
</dbReference>
<evidence type="ECO:0000256" key="4">
    <source>
        <dbReference type="ARBA" id="ARBA00022741"/>
    </source>
</evidence>
<dbReference type="Proteomes" id="UP001458880">
    <property type="component" value="Unassembled WGS sequence"/>
</dbReference>
<evidence type="ECO:0000313" key="9">
    <source>
        <dbReference type="Proteomes" id="UP001458880"/>
    </source>
</evidence>
<dbReference type="EMBL" id="JASPKY010000685">
    <property type="protein sequence ID" value="KAK9686763.1"/>
    <property type="molecule type" value="Genomic_DNA"/>
</dbReference>
<feature type="compositionally biased region" description="Low complexity" evidence="7">
    <location>
        <begin position="731"/>
        <end position="743"/>
    </location>
</feature>
<name>A0AAW1IBN3_POPJA</name>
<reference evidence="8 9" key="1">
    <citation type="journal article" date="2024" name="BMC Genomics">
        <title>De novo assembly and annotation of Popillia japonica's genome with initial clues to its potential as an invasive pest.</title>
        <authorList>
            <person name="Cucini C."/>
            <person name="Boschi S."/>
            <person name="Funari R."/>
            <person name="Cardaioli E."/>
            <person name="Iannotti N."/>
            <person name="Marturano G."/>
            <person name="Paoli F."/>
            <person name="Bruttini M."/>
            <person name="Carapelli A."/>
            <person name="Frati F."/>
            <person name="Nardi F."/>
        </authorList>
    </citation>
    <scope>NUCLEOTIDE SEQUENCE [LARGE SCALE GENOMIC DNA]</scope>
    <source>
        <strain evidence="8">DMR45628</strain>
    </source>
</reference>